<comment type="caution">
    <text evidence="1">The sequence shown here is derived from an EMBL/GenBank/DDBJ whole genome shotgun (WGS) entry which is preliminary data.</text>
</comment>
<name>X1B385_9ZZZZ</name>
<gene>
    <name evidence="1" type="ORF">S01H4_34997</name>
</gene>
<evidence type="ECO:0000313" key="1">
    <source>
        <dbReference type="EMBL" id="GAG75787.1"/>
    </source>
</evidence>
<proteinExistence type="predicted"/>
<accession>X1B385</accession>
<sequence>MSVLQCSVCGCYNGFDEYGDHTLCCVVCGHGEGDARKLKDFDNCGYWGSSK</sequence>
<dbReference type="EMBL" id="BART01018555">
    <property type="protein sequence ID" value="GAG75787.1"/>
    <property type="molecule type" value="Genomic_DNA"/>
</dbReference>
<organism evidence="1">
    <name type="scientific">marine sediment metagenome</name>
    <dbReference type="NCBI Taxonomy" id="412755"/>
    <lineage>
        <taxon>unclassified sequences</taxon>
        <taxon>metagenomes</taxon>
        <taxon>ecological metagenomes</taxon>
    </lineage>
</organism>
<protein>
    <submittedName>
        <fullName evidence="1">Uncharacterized protein</fullName>
    </submittedName>
</protein>
<dbReference type="AlphaFoldDB" id="X1B385"/>
<reference evidence="1" key="1">
    <citation type="journal article" date="2014" name="Front. Microbiol.">
        <title>High frequency of phylogenetically diverse reductive dehalogenase-homologous genes in deep subseafloor sedimentary metagenomes.</title>
        <authorList>
            <person name="Kawai M."/>
            <person name="Futagami T."/>
            <person name="Toyoda A."/>
            <person name="Takaki Y."/>
            <person name="Nishi S."/>
            <person name="Hori S."/>
            <person name="Arai W."/>
            <person name="Tsubouchi T."/>
            <person name="Morono Y."/>
            <person name="Uchiyama I."/>
            <person name="Ito T."/>
            <person name="Fujiyama A."/>
            <person name="Inagaki F."/>
            <person name="Takami H."/>
        </authorList>
    </citation>
    <scope>NUCLEOTIDE SEQUENCE</scope>
    <source>
        <strain evidence="1">Expedition CK06-06</strain>
    </source>
</reference>